<organism evidence="3 4">
    <name type="scientific">Punica granatum</name>
    <name type="common">Pomegranate</name>
    <dbReference type="NCBI Taxonomy" id="22663"/>
    <lineage>
        <taxon>Eukaryota</taxon>
        <taxon>Viridiplantae</taxon>
        <taxon>Streptophyta</taxon>
        <taxon>Embryophyta</taxon>
        <taxon>Tracheophyta</taxon>
        <taxon>Spermatophyta</taxon>
        <taxon>Magnoliopsida</taxon>
        <taxon>eudicotyledons</taxon>
        <taxon>Gunneridae</taxon>
        <taxon>Pentapetalae</taxon>
        <taxon>rosids</taxon>
        <taxon>malvids</taxon>
        <taxon>Myrtales</taxon>
        <taxon>Lythraceae</taxon>
        <taxon>Punica</taxon>
    </lineage>
</organism>
<feature type="domain" description="G-patch" evidence="2">
    <location>
        <begin position="181"/>
        <end position="214"/>
    </location>
</feature>
<dbReference type="InterPro" id="IPR000467">
    <property type="entry name" value="G_patch_dom"/>
</dbReference>
<dbReference type="EMBL" id="PGOL01001896">
    <property type="protein sequence ID" value="PKI52781.1"/>
    <property type="molecule type" value="Genomic_DNA"/>
</dbReference>
<protein>
    <recommendedName>
        <fullName evidence="2">G-patch domain-containing protein</fullName>
    </recommendedName>
</protein>
<dbReference type="PROSITE" id="PS50174">
    <property type="entry name" value="G_PATCH"/>
    <property type="match status" value="1"/>
</dbReference>
<evidence type="ECO:0000256" key="1">
    <source>
        <dbReference type="SAM" id="MobiDB-lite"/>
    </source>
</evidence>
<accession>A0A2I0J950</accession>
<sequence length="316" mass="35475">MRLRRTRDPRHHLRHYRGKMLQYWEYEEFIIHSFQDSLTGPALDWFMTLKAEDIPTWADLSSKFVDQYQFCAEAPPTLLELSTKEMAEARKKLDMWIKLGRIEDPNRKREGDSSRRNIAGSPAGNKKGKETTINVVSPGHQESRPVSMNYAPVPSATQAYGPPPAHYPQQPFSAPPAPHDYVPGAGLGANGQGITHPIEIEDNKNRRGLGYRPSCHEVVQARNGKHLHHLAAHYGRINRGIPIPPLSYFFPGPPCIVGGTLQDSYSDSDDASIDELAIYAVSEETPPGVHIRPARENEHLNNWTSVPRYSAVFADV</sequence>
<dbReference type="GO" id="GO:0003676">
    <property type="term" value="F:nucleic acid binding"/>
    <property type="evidence" value="ECO:0007669"/>
    <property type="project" value="InterPro"/>
</dbReference>
<comment type="caution">
    <text evidence="3">The sequence shown here is derived from an EMBL/GenBank/DDBJ whole genome shotgun (WGS) entry which is preliminary data.</text>
</comment>
<dbReference type="Pfam" id="PF01585">
    <property type="entry name" value="G-patch"/>
    <property type="match status" value="1"/>
</dbReference>
<dbReference type="Proteomes" id="UP000233551">
    <property type="component" value="Unassembled WGS sequence"/>
</dbReference>
<evidence type="ECO:0000259" key="2">
    <source>
        <dbReference type="PROSITE" id="PS50174"/>
    </source>
</evidence>
<name>A0A2I0J950_PUNGR</name>
<proteinExistence type="predicted"/>
<gene>
    <name evidence="3" type="ORF">CRG98_026816</name>
</gene>
<keyword evidence="4" id="KW-1185">Reference proteome</keyword>
<dbReference type="SMART" id="SM00443">
    <property type="entry name" value="G_patch"/>
    <property type="match status" value="1"/>
</dbReference>
<feature type="region of interest" description="Disordered" evidence="1">
    <location>
        <begin position="105"/>
        <end position="171"/>
    </location>
</feature>
<feature type="compositionally biased region" description="Basic and acidic residues" evidence="1">
    <location>
        <begin position="105"/>
        <end position="115"/>
    </location>
</feature>
<dbReference type="AlphaFoldDB" id="A0A2I0J950"/>
<reference evidence="3 4" key="1">
    <citation type="submission" date="2017-11" db="EMBL/GenBank/DDBJ databases">
        <title>De-novo sequencing of pomegranate (Punica granatum L.) genome.</title>
        <authorList>
            <person name="Akparov Z."/>
            <person name="Amiraslanov A."/>
            <person name="Hajiyeva S."/>
            <person name="Abbasov M."/>
            <person name="Kaur K."/>
            <person name="Hamwieh A."/>
            <person name="Solovyev V."/>
            <person name="Salamov A."/>
            <person name="Braich B."/>
            <person name="Kosarev P."/>
            <person name="Mahmoud A."/>
            <person name="Hajiyev E."/>
            <person name="Babayeva S."/>
            <person name="Izzatullayeva V."/>
            <person name="Mammadov A."/>
            <person name="Mammadov A."/>
            <person name="Sharifova S."/>
            <person name="Ojaghi J."/>
            <person name="Eynullazada K."/>
            <person name="Bayramov B."/>
            <person name="Abdulazimova A."/>
            <person name="Shahmuradov I."/>
        </authorList>
    </citation>
    <scope>NUCLEOTIDE SEQUENCE [LARGE SCALE GENOMIC DNA]</scope>
    <source>
        <strain evidence="4">cv. AG2017</strain>
        <tissue evidence="3">Leaf</tissue>
    </source>
</reference>
<evidence type="ECO:0000313" key="3">
    <source>
        <dbReference type="EMBL" id="PKI52781.1"/>
    </source>
</evidence>
<evidence type="ECO:0000313" key="4">
    <source>
        <dbReference type="Proteomes" id="UP000233551"/>
    </source>
</evidence>